<dbReference type="InterPro" id="IPR036393">
    <property type="entry name" value="AceGlu_kinase-like_sf"/>
</dbReference>
<dbReference type="Pfam" id="PF00696">
    <property type="entry name" value="AA_kinase"/>
    <property type="match status" value="1"/>
</dbReference>
<dbReference type="HAMAP" id="MF_01105">
    <property type="entry name" value="N_acetyl_glu_synth"/>
    <property type="match status" value="1"/>
</dbReference>
<accession>A0A7D4TFC5</accession>
<comment type="subcellular location">
    <subcellularLocation>
        <location evidence="6">Cytoplasm</location>
    </subcellularLocation>
</comment>
<dbReference type="NCBIfam" id="NF003641">
    <property type="entry name" value="PRK05279.1"/>
    <property type="match status" value="1"/>
</dbReference>
<dbReference type="Pfam" id="PF13508">
    <property type="entry name" value="Acetyltransf_7"/>
    <property type="match status" value="1"/>
</dbReference>
<keyword evidence="4 6" id="KW-0012">Acyltransferase</keyword>
<dbReference type="CDD" id="cd04301">
    <property type="entry name" value="NAT_SF"/>
    <property type="match status" value="1"/>
</dbReference>
<dbReference type="UniPathway" id="UPA00068">
    <property type="reaction ID" value="UER00106"/>
</dbReference>
<keyword evidence="6" id="KW-0028">Amino-acid biosynthesis</keyword>
<evidence type="ECO:0000313" key="9">
    <source>
        <dbReference type="Proteomes" id="UP000504724"/>
    </source>
</evidence>
<protein>
    <recommendedName>
        <fullName evidence="6">Amino-acid acetyltransferase</fullName>
        <ecNumber evidence="6">2.3.1.1</ecNumber>
    </recommendedName>
    <alternativeName>
        <fullName evidence="6">N-acetylglutamate synthase</fullName>
        <shortName evidence="6">AGS</shortName>
        <shortName evidence="6">NAGS</shortName>
    </alternativeName>
</protein>
<dbReference type="EC" id="2.3.1.1" evidence="6"/>
<dbReference type="AlphaFoldDB" id="A0A7D4TFC5"/>
<proteinExistence type="inferred from homology"/>
<dbReference type="RefSeq" id="WP_173284361.1">
    <property type="nucleotide sequence ID" value="NZ_CP054020.1"/>
</dbReference>
<dbReference type="Proteomes" id="UP000504724">
    <property type="component" value="Chromosome"/>
</dbReference>
<evidence type="ECO:0000256" key="1">
    <source>
        <dbReference type="ARBA" id="ARBA00004925"/>
    </source>
</evidence>
<dbReference type="GO" id="GO:0004042">
    <property type="term" value="F:L-glutamate N-acetyltransferase activity"/>
    <property type="evidence" value="ECO:0007669"/>
    <property type="project" value="UniProtKB-UniRule"/>
</dbReference>
<evidence type="ECO:0000259" key="7">
    <source>
        <dbReference type="PROSITE" id="PS51186"/>
    </source>
</evidence>
<evidence type="ECO:0000256" key="6">
    <source>
        <dbReference type="HAMAP-Rule" id="MF_01105"/>
    </source>
</evidence>
<dbReference type="InterPro" id="IPR000182">
    <property type="entry name" value="GNAT_dom"/>
</dbReference>
<evidence type="ECO:0000256" key="5">
    <source>
        <dbReference type="ARBA" id="ARBA00048372"/>
    </source>
</evidence>
<dbReference type="KEGG" id="txa:HQN79_03785"/>
<dbReference type="InterPro" id="IPR001048">
    <property type="entry name" value="Asp/Glu/Uridylate_kinase"/>
</dbReference>
<dbReference type="Gene3D" id="3.40.1160.10">
    <property type="entry name" value="Acetylglutamate kinase-like"/>
    <property type="match status" value="1"/>
</dbReference>
<dbReference type="EMBL" id="CP054020">
    <property type="protein sequence ID" value="QKI88748.1"/>
    <property type="molecule type" value="Genomic_DNA"/>
</dbReference>
<dbReference type="SUPFAM" id="SSF53633">
    <property type="entry name" value="Carbamate kinase-like"/>
    <property type="match status" value="1"/>
</dbReference>
<dbReference type="PROSITE" id="PS51186">
    <property type="entry name" value="GNAT"/>
    <property type="match status" value="1"/>
</dbReference>
<gene>
    <name evidence="6 8" type="primary">argA</name>
    <name evidence="8" type="ORF">HQN79_03785</name>
</gene>
<dbReference type="PANTHER" id="PTHR30602">
    <property type="entry name" value="AMINO-ACID ACETYLTRANSFERASE"/>
    <property type="match status" value="1"/>
</dbReference>
<reference evidence="8 9" key="1">
    <citation type="submission" date="2020-05" db="EMBL/GenBank/DDBJ databases">
        <title>Thiomicrorhabdus sediminis sp.nov. and Thiomicrorhabdus xiamenensis sp.nov., novel sulfur-oxidizing bacteria isolated from coastal sediment.</title>
        <authorList>
            <person name="Liu X."/>
        </authorList>
    </citation>
    <scope>NUCLEOTIDE SEQUENCE [LARGE SCALE GENOMIC DNA]</scope>
    <source>
        <strain evidence="8 9">G2</strain>
    </source>
</reference>
<keyword evidence="3 6" id="KW-0808">Transferase</keyword>
<dbReference type="GO" id="GO:0006526">
    <property type="term" value="P:L-arginine biosynthetic process"/>
    <property type="evidence" value="ECO:0007669"/>
    <property type="project" value="UniProtKB-UniRule"/>
</dbReference>
<dbReference type="PANTHER" id="PTHR30602:SF12">
    <property type="entry name" value="AMINO-ACID ACETYLTRANSFERASE NAGS1, CHLOROPLASTIC-RELATED"/>
    <property type="match status" value="1"/>
</dbReference>
<comment type="pathway">
    <text evidence="1 6">Amino-acid biosynthesis; L-arginine biosynthesis; N(2)-acetyl-L-ornithine from L-glutamate: step 1/4.</text>
</comment>
<comment type="catalytic activity">
    <reaction evidence="5 6">
        <text>L-glutamate + acetyl-CoA = N-acetyl-L-glutamate + CoA + H(+)</text>
        <dbReference type="Rhea" id="RHEA:24292"/>
        <dbReference type="ChEBI" id="CHEBI:15378"/>
        <dbReference type="ChEBI" id="CHEBI:29985"/>
        <dbReference type="ChEBI" id="CHEBI:44337"/>
        <dbReference type="ChEBI" id="CHEBI:57287"/>
        <dbReference type="ChEBI" id="CHEBI:57288"/>
        <dbReference type="EC" id="2.3.1.1"/>
    </reaction>
</comment>
<organism evidence="8 9">
    <name type="scientific">Thiomicrorhabdus xiamenensis</name>
    <dbReference type="NCBI Taxonomy" id="2739063"/>
    <lineage>
        <taxon>Bacteria</taxon>
        <taxon>Pseudomonadati</taxon>
        <taxon>Pseudomonadota</taxon>
        <taxon>Gammaproteobacteria</taxon>
        <taxon>Thiotrichales</taxon>
        <taxon>Piscirickettsiaceae</taxon>
        <taxon>Thiomicrorhabdus</taxon>
    </lineage>
</organism>
<comment type="miscellaneous">
    <text evidence="6">In bacteria which possess the bifunctional enzyme ornithine acetyltransferase/N-acetylglutamate synthase (ArgJ), ArgA fulfills an anaplerotic role.</text>
</comment>
<evidence type="ECO:0000256" key="2">
    <source>
        <dbReference type="ARBA" id="ARBA00009145"/>
    </source>
</evidence>
<keyword evidence="9" id="KW-1185">Reference proteome</keyword>
<evidence type="ECO:0000256" key="4">
    <source>
        <dbReference type="ARBA" id="ARBA00023315"/>
    </source>
</evidence>
<keyword evidence="6" id="KW-0055">Arginine biosynthesis</keyword>
<dbReference type="SUPFAM" id="SSF55729">
    <property type="entry name" value="Acyl-CoA N-acyltransferases (Nat)"/>
    <property type="match status" value="1"/>
</dbReference>
<evidence type="ECO:0000313" key="8">
    <source>
        <dbReference type="EMBL" id="QKI88748.1"/>
    </source>
</evidence>
<keyword evidence="6" id="KW-0963">Cytoplasm</keyword>
<dbReference type="GO" id="GO:0005737">
    <property type="term" value="C:cytoplasm"/>
    <property type="evidence" value="ECO:0007669"/>
    <property type="project" value="UniProtKB-SubCell"/>
</dbReference>
<dbReference type="NCBIfam" id="TIGR01890">
    <property type="entry name" value="N-Ac-Glu-synth"/>
    <property type="match status" value="1"/>
</dbReference>
<feature type="domain" description="N-acetyltransferase" evidence="7">
    <location>
        <begin position="282"/>
        <end position="428"/>
    </location>
</feature>
<dbReference type="InterPro" id="IPR010167">
    <property type="entry name" value="NH2A_AcTrfase"/>
</dbReference>
<name>A0A7D4TFC5_9GAMM</name>
<comment type="similarity">
    <text evidence="2 6">Belongs to the acetyltransferase family. ArgA subfamily.</text>
</comment>
<dbReference type="Gene3D" id="3.40.630.30">
    <property type="match status" value="1"/>
</dbReference>
<dbReference type="PIRSF" id="PIRSF000423">
    <property type="entry name" value="ArgA"/>
    <property type="match status" value="1"/>
</dbReference>
<sequence>MQQSELDFIQSLRQSSHYIEQHRGKTCVLYIPGELLENGERIQTLSRDIALLHSLGLKLVLAMGATPQINKALQAQDIAWQHHHQCRITPTEILPIFQQTIGQVRSQLEAAFCQASNQQQKPISLISGNWVIARPKGVVDGIDYQHTGQLRKMNHEAIQACLESKQIVLLTPLAYSLTGEVFNLNTLEQACEVAKLLRADKLMVFQPENQLQNLPAALNQVQLAQLTAELPDAQKLLFGRLQTLSNAVKRIHLLNQEDPSSLLLELFTRDGSGTMIFSDRYHQIRQASIEDVGGILEVIAPLEQNGILVKRSRERLELEIDNFIVIERDQRIIGCAALYADYHDSGELACLAVHPDYQGQELGEQLLEEIEQRAKHKRLQQLFLLTTHTHHWFIEHGFYLASPNELPMQKQQLYNYQRNSKVLIKTLTHS</sequence>
<evidence type="ECO:0000256" key="3">
    <source>
        <dbReference type="ARBA" id="ARBA00022679"/>
    </source>
</evidence>
<dbReference type="InterPro" id="IPR016181">
    <property type="entry name" value="Acyl_CoA_acyltransferase"/>
</dbReference>